<dbReference type="RefSeq" id="WP_118927293.1">
    <property type="nucleotide sequence ID" value="NZ_QXGH01000027.1"/>
</dbReference>
<accession>A0A417XXL9</accession>
<feature type="transmembrane region" description="Helical" evidence="1">
    <location>
        <begin position="80"/>
        <end position="100"/>
    </location>
</feature>
<feature type="transmembrane region" description="Helical" evidence="1">
    <location>
        <begin position="53"/>
        <end position="73"/>
    </location>
</feature>
<sequence length="250" mass="27044">MLSFPLLRWLWATAAVVIAGHVVSLVVWPEYVIRDNSIPRQFDLNGEGNFASWFQSFPLLICALLTLLIAAHYRGQLSPLAGRWVAASALFLFMAVDEASQLHDLFTGPLRGGLEIDFGVFYFAWLLPAVCFLAFCAWYFAPLALSLPGVARNRLLGALAVYFGGAIVVEMISGFAVEHGRRSTPYLAVLTFEEICELAGVLLVVGALVALLRTVQPRTTIALLSDGGTIGLTPGAPASLPTEPRAEQLP</sequence>
<feature type="transmembrane region" description="Helical" evidence="1">
    <location>
        <begin position="189"/>
        <end position="212"/>
    </location>
</feature>
<dbReference type="Proteomes" id="UP000283644">
    <property type="component" value="Unassembled WGS sequence"/>
</dbReference>
<reference evidence="2 3" key="1">
    <citation type="submission" date="2018-09" db="EMBL/GenBank/DDBJ databases">
        <title>Genome sequencing of Nocardioides immobilis CCTCC AB 2017083 for comparison to Nocardioides silvaticus.</title>
        <authorList>
            <person name="Li C."/>
            <person name="Wang G."/>
        </authorList>
    </citation>
    <scope>NUCLEOTIDE SEQUENCE [LARGE SCALE GENOMIC DNA]</scope>
    <source>
        <strain evidence="2 3">CCTCC AB 2017083</strain>
    </source>
</reference>
<name>A0A417XXL9_9ACTN</name>
<dbReference type="AlphaFoldDB" id="A0A417XXL9"/>
<evidence type="ECO:0000313" key="3">
    <source>
        <dbReference type="Proteomes" id="UP000283644"/>
    </source>
</evidence>
<evidence type="ECO:0000256" key="1">
    <source>
        <dbReference type="SAM" id="Phobius"/>
    </source>
</evidence>
<dbReference type="OrthoDB" id="7060889at2"/>
<keyword evidence="3" id="KW-1185">Reference proteome</keyword>
<feature type="transmembrane region" description="Helical" evidence="1">
    <location>
        <begin position="120"/>
        <end position="143"/>
    </location>
</feature>
<keyword evidence="1" id="KW-1133">Transmembrane helix</keyword>
<keyword evidence="1" id="KW-0472">Membrane</keyword>
<keyword evidence="1" id="KW-0812">Transmembrane</keyword>
<organism evidence="2 3">
    <name type="scientific">Nocardioides immobilis</name>
    <dbReference type="NCBI Taxonomy" id="2049295"/>
    <lineage>
        <taxon>Bacteria</taxon>
        <taxon>Bacillati</taxon>
        <taxon>Actinomycetota</taxon>
        <taxon>Actinomycetes</taxon>
        <taxon>Propionibacteriales</taxon>
        <taxon>Nocardioidaceae</taxon>
        <taxon>Nocardioides</taxon>
    </lineage>
</organism>
<feature type="transmembrane region" description="Helical" evidence="1">
    <location>
        <begin position="155"/>
        <end position="177"/>
    </location>
</feature>
<proteinExistence type="predicted"/>
<gene>
    <name evidence="2" type="ORF">D0Z08_21325</name>
</gene>
<evidence type="ECO:0000313" key="2">
    <source>
        <dbReference type="EMBL" id="RHW24990.1"/>
    </source>
</evidence>
<dbReference type="EMBL" id="QXGH01000027">
    <property type="protein sequence ID" value="RHW24990.1"/>
    <property type="molecule type" value="Genomic_DNA"/>
</dbReference>
<protein>
    <submittedName>
        <fullName evidence="2">Uncharacterized protein</fullName>
    </submittedName>
</protein>
<feature type="transmembrane region" description="Helical" evidence="1">
    <location>
        <begin position="9"/>
        <end position="33"/>
    </location>
</feature>
<comment type="caution">
    <text evidence="2">The sequence shown here is derived from an EMBL/GenBank/DDBJ whole genome shotgun (WGS) entry which is preliminary data.</text>
</comment>